<evidence type="ECO:0000256" key="1">
    <source>
        <dbReference type="SAM" id="MobiDB-lite"/>
    </source>
</evidence>
<comment type="caution">
    <text evidence="2">The sequence shown here is derived from an EMBL/GenBank/DDBJ whole genome shotgun (WGS) entry which is preliminary data.</text>
</comment>
<sequence length="141" mass="14822">MTAALPADHSAPLLAGPSGGVARDPTPLADSPLAFGAAALARARRWATFYPAAEVLLDPQGHFQPQPRDQMQCSVHLYAVTRRHMDGVRPDEATVMARMLTLAQIEADPHRDAASPGSLPGTSGLPSGPAARLDRLLQTLG</sequence>
<gene>
    <name evidence="2" type="ORF">GCM10008959_04250</name>
</gene>
<protein>
    <submittedName>
        <fullName evidence="2">Uncharacterized protein</fullName>
    </submittedName>
</protein>
<dbReference type="Proteomes" id="UP000634308">
    <property type="component" value="Unassembled WGS sequence"/>
</dbReference>
<evidence type="ECO:0000313" key="2">
    <source>
        <dbReference type="EMBL" id="GGR46397.1"/>
    </source>
</evidence>
<proteinExistence type="predicted"/>
<dbReference type="RefSeq" id="WP_189063340.1">
    <property type="nucleotide sequence ID" value="NZ_BMQM01000002.1"/>
</dbReference>
<organism evidence="2 3">
    <name type="scientific">Deinococcus seoulensis</name>
    <dbReference type="NCBI Taxonomy" id="1837379"/>
    <lineage>
        <taxon>Bacteria</taxon>
        <taxon>Thermotogati</taxon>
        <taxon>Deinococcota</taxon>
        <taxon>Deinococci</taxon>
        <taxon>Deinococcales</taxon>
        <taxon>Deinococcaceae</taxon>
        <taxon>Deinococcus</taxon>
    </lineage>
</organism>
<feature type="region of interest" description="Disordered" evidence="1">
    <location>
        <begin position="109"/>
        <end position="130"/>
    </location>
</feature>
<keyword evidence="3" id="KW-1185">Reference proteome</keyword>
<feature type="compositionally biased region" description="Low complexity" evidence="1">
    <location>
        <begin position="114"/>
        <end position="130"/>
    </location>
</feature>
<name>A0ABQ2RPV6_9DEIO</name>
<accession>A0ABQ2RPV6</accession>
<dbReference type="EMBL" id="BMQM01000002">
    <property type="protein sequence ID" value="GGR46397.1"/>
    <property type="molecule type" value="Genomic_DNA"/>
</dbReference>
<evidence type="ECO:0000313" key="3">
    <source>
        <dbReference type="Proteomes" id="UP000634308"/>
    </source>
</evidence>
<reference evidence="3" key="1">
    <citation type="journal article" date="2019" name="Int. J. Syst. Evol. Microbiol.">
        <title>The Global Catalogue of Microorganisms (GCM) 10K type strain sequencing project: providing services to taxonomists for standard genome sequencing and annotation.</title>
        <authorList>
            <consortium name="The Broad Institute Genomics Platform"/>
            <consortium name="The Broad Institute Genome Sequencing Center for Infectious Disease"/>
            <person name="Wu L."/>
            <person name="Ma J."/>
        </authorList>
    </citation>
    <scope>NUCLEOTIDE SEQUENCE [LARGE SCALE GENOMIC DNA]</scope>
    <source>
        <strain evidence="3">JCM 31404</strain>
    </source>
</reference>